<evidence type="ECO:0000256" key="1">
    <source>
        <dbReference type="ARBA" id="ARBA00022723"/>
    </source>
</evidence>
<dbReference type="Gramene" id="KZN03014">
    <property type="protein sequence ID" value="KZN03014"/>
    <property type="gene ID" value="DCAR_011770"/>
</dbReference>
<dbReference type="OrthoDB" id="1912066at2759"/>
<organism evidence="6 7">
    <name type="scientific">Daucus carota subsp. sativus</name>
    <name type="common">Carrot</name>
    <dbReference type="NCBI Taxonomy" id="79200"/>
    <lineage>
        <taxon>Eukaryota</taxon>
        <taxon>Viridiplantae</taxon>
        <taxon>Streptophyta</taxon>
        <taxon>Embryophyta</taxon>
        <taxon>Tracheophyta</taxon>
        <taxon>Spermatophyta</taxon>
        <taxon>Magnoliopsida</taxon>
        <taxon>eudicotyledons</taxon>
        <taxon>Gunneridae</taxon>
        <taxon>Pentapetalae</taxon>
        <taxon>asterids</taxon>
        <taxon>campanulids</taxon>
        <taxon>Apiales</taxon>
        <taxon>Apiaceae</taxon>
        <taxon>Apioideae</taxon>
        <taxon>Scandiceae</taxon>
        <taxon>Daucinae</taxon>
        <taxon>Daucus</taxon>
        <taxon>Daucus sect. Daucus</taxon>
    </lineage>
</organism>
<sequence length="194" mass="21250">MKTSNISHHLNINDQEHHKSNASSSEIVGVSDNNRESSASQCSADAVDLERGVLGNNKEVHLKSDVAERDCRICHMSLDSSNQESGGSIELGCACKDDLAAAHKHCAEAWFKIKGNKTCEICGSVARNVAGPNEVELLEQWNEANDAATASTSAPLSETRSFWQGHRFLNFLLGCMVFAFVISWLFHFNVPSRD</sequence>
<feature type="region of interest" description="Disordered" evidence="4">
    <location>
        <begin position="1"/>
        <end position="26"/>
    </location>
</feature>
<dbReference type="Gene3D" id="3.30.40.10">
    <property type="entry name" value="Zinc/RING finger domain, C3HC4 (zinc finger)"/>
    <property type="match status" value="1"/>
</dbReference>
<dbReference type="InterPro" id="IPR013083">
    <property type="entry name" value="Znf_RING/FYVE/PHD"/>
</dbReference>
<dbReference type="PANTHER" id="PTHR46214">
    <property type="entry name" value="ZINC FINGER, RING-CH-TYPE"/>
    <property type="match status" value="1"/>
</dbReference>
<name>A0A166BXJ4_DAUCS</name>
<evidence type="ECO:0000313" key="6">
    <source>
        <dbReference type="EMBL" id="WOG93999.1"/>
    </source>
</evidence>
<feature type="compositionally biased region" description="Polar residues" evidence="4">
    <location>
        <begin position="1"/>
        <end position="13"/>
    </location>
</feature>
<evidence type="ECO:0000256" key="2">
    <source>
        <dbReference type="ARBA" id="ARBA00022771"/>
    </source>
</evidence>
<keyword evidence="5" id="KW-0472">Membrane</keyword>
<gene>
    <name evidence="6" type="ORF">DCAR_0313289</name>
</gene>
<reference evidence="6" key="1">
    <citation type="journal article" date="2016" name="Nat. Genet.">
        <title>A high-quality carrot genome assembly provides new insights into carotenoid accumulation and asterid genome evolution.</title>
        <authorList>
            <person name="Iorizzo M."/>
            <person name="Ellison S."/>
            <person name="Senalik D."/>
            <person name="Zeng P."/>
            <person name="Satapoomin P."/>
            <person name="Huang J."/>
            <person name="Bowman M."/>
            <person name="Iovene M."/>
            <person name="Sanseverino W."/>
            <person name="Cavagnaro P."/>
            <person name="Yildiz M."/>
            <person name="Macko-Podgorni A."/>
            <person name="Moranska E."/>
            <person name="Grzebelus E."/>
            <person name="Grzebelus D."/>
            <person name="Ashrafi H."/>
            <person name="Zheng Z."/>
            <person name="Cheng S."/>
            <person name="Spooner D."/>
            <person name="Van Deynze A."/>
            <person name="Simon P."/>
        </authorList>
    </citation>
    <scope>NUCLEOTIDE SEQUENCE</scope>
    <source>
        <tissue evidence="6">Leaf</tissue>
    </source>
</reference>
<dbReference type="SMART" id="SM00744">
    <property type="entry name" value="RINGv"/>
    <property type="match status" value="1"/>
</dbReference>
<accession>A0A166BXJ4</accession>
<dbReference type="KEGG" id="dcr:108210890"/>
<keyword evidence="7" id="KW-1185">Reference proteome</keyword>
<dbReference type="GO" id="GO:0008270">
    <property type="term" value="F:zinc ion binding"/>
    <property type="evidence" value="ECO:0007669"/>
    <property type="project" value="UniProtKB-KW"/>
</dbReference>
<dbReference type="SUPFAM" id="SSF57850">
    <property type="entry name" value="RING/U-box"/>
    <property type="match status" value="1"/>
</dbReference>
<dbReference type="OMA" id="QWSETND"/>
<keyword evidence="5" id="KW-1133">Transmembrane helix</keyword>
<protein>
    <submittedName>
        <fullName evidence="6">Uncharacterized protein</fullName>
    </submittedName>
</protein>
<proteinExistence type="predicted"/>
<dbReference type="Pfam" id="PF12906">
    <property type="entry name" value="RINGv"/>
    <property type="match status" value="1"/>
</dbReference>
<dbReference type="InterPro" id="IPR011016">
    <property type="entry name" value="Znf_RING-CH"/>
</dbReference>
<evidence type="ECO:0000256" key="3">
    <source>
        <dbReference type="ARBA" id="ARBA00022833"/>
    </source>
</evidence>
<dbReference type="PANTHER" id="PTHR46214:SF30">
    <property type="entry name" value="OS01G0850200 PROTEIN"/>
    <property type="match status" value="1"/>
</dbReference>
<keyword evidence="2" id="KW-0863">Zinc-finger</keyword>
<dbReference type="EMBL" id="CP093345">
    <property type="protein sequence ID" value="WOG93999.1"/>
    <property type="molecule type" value="Genomic_DNA"/>
</dbReference>
<evidence type="ECO:0000313" key="7">
    <source>
        <dbReference type="Proteomes" id="UP000077755"/>
    </source>
</evidence>
<keyword evidence="3" id="KW-0862">Zinc</keyword>
<reference evidence="6" key="2">
    <citation type="submission" date="2022-03" db="EMBL/GenBank/DDBJ databases">
        <title>Draft title - Genomic analysis of global carrot germplasm unveils the trajectory of domestication and the origin of high carotenoid orange carrot.</title>
        <authorList>
            <person name="Iorizzo M."/>
            <person name="Ellison S."/>
            <person name="Senalik D."/>
            <person name="Macko-Podgorni A."/>
            <person name="Grzebelus D."/>
            <person name="Bostan H."/>
            <person name="Rolling W."/>
            <person name="Curaba J."/>
            <person name="Simon P."/>
        </authorList>
    </citation>
    <scope>NUCLEOTIDE SEQUENCE</scope>
    <source>
        <tissue evidence="6">Leaf</tissue>
    </source>
</reference>
<evidence type="ECO:0000256" key="5">
    <source>
        <dbReference type="SAM" id="Phobius"/>
    </source>
</evidence>
<dbReference type="Proteomes" id="UP000077755">
    <property type="component" value="Chromosome 3"/>
</dbReference>
<keyword evidence="5" id="KW-0812">Transmembrane</keyword>
<keyword evidence="1" id="KW-0479">Metal-binding</keyword>
<feature type="transmembrane region" description="Helical" evidence="5">
    <location>
        <begin position="168"/>
        <end position="186"/>
    </location>
</feature>
<dbReference type="AlphaFoldDB" id="A0A166BXJ4"/>
<dbReference type="PROSITE" id="PS51292">
    <property type="entry name" value="ZF_RING_CH"/>
    <property type="match status" value="1"/>
</dbReference>
<evidence type="ECO:0000256" key="4">
    <source>
        <dbReference type="SAM" id="MobiDB-lite"/>
    </source>
</evidence>